<dbReference type="PANTHER" id="PTHR23135:SF4">
    <property type="entry name" value="UDP-N-ACETYLMURAMOYL-L-ALANYL-D-GLUTAMATE--2,6-DIAMINOPIMELATE LIGASE MURE HOMOLOG, CHLOROPLASTIC"/>
    <property type="match status" value="1"/>
</dbReference>
<keyword evidence="2" id="KW-0963">Cytoplasm</keyword>
<dbReference type="STRING" id="1114924.SAMN05216258_102192"/>
<feature type="binding site" evidence="2">
    <location>
        <position position="467"/>
    </location>
    <ligand>
        <name>meso-2,6-diaminopimelate</name>
        <dbReference type="ChEBI" id="CHEBI:57791"/>
    </ligand>
</feature>
<dbReference type="NCBIfam" id="TIGR01085">
    <property type="entry name" value="murE"/>
    <property type="match status" value="1"/>
</dbReference>
<evidence type="ECO:0000313" key="6">
    <source>
        <dbReference type="EMBL" id="SFH77579.1"/>
    </source>
</evidence>
<keyword evidence="2 3" id="KW-0573">Peptidoglycan synthesis</keyword>
<dbReference type="UniPathway" id="UPA00219"/>
<dbReference type="NCBIfam" id="NF001124">
    <property type="entry name" value="PRK00139.1-2"/>
    <property type="match status" value="1"/>
</dbReference>
<dbReference type="InterPro" id="IPR005761">
    <property type="entry name" value="UDP-N-AcMur-Glu-dNH2Pim_ligase"/>
</dbReference>
<feature type="binding site" evidence="2">
    <location>
        <position position="195"/>
    </location>
    <ligand>
        <name>UDP-N-acetyl-alpha-D-muramoyl-L-alanyl-D-glutamate</name>
        <dbReference type="ChEBI" id="CHEBI:83900"/>
    </ligand>
</feature>
<dbReference type="GO" id="GO:0000287">
    <property type="term" value="F:magnesium ion binding"/>
    <property type="evidence" value="ECO:0007669"/>
    <property type="project" value="UniProtKB-UniRule"/>
</dbReference>
<comment type="cofactor">
    <cofactor evidence="2">
        <name>Mg(2+)</name>
        <dbReference type="ChEBI" id="CHEBI:18420"/>
    </cofactor>
</comment>
<dbReference type="GO" id="GO:0071555">
    <property type="term" value="P:cell wall organization"/>
    <property type="evidence" value="ECO:0007669"/>
    <property type="project" value="UniProtKB-KW"/>
</dbReference>
<dbReference type="Pfam" id="PF08245">
    <property type="entry name" value="Mur_ligase_M"/>
    <property type="match status" value="1"/>
</dbReference>
<evidence type="ECO:0000259" key="4">
    <source>
        <dbReference type="Pfam" id="PF02875"/>
    </source>
</evidence>
<dbReference type="InterPro" id="IPR036565">
    <property type="entry name" value="Mur-like_cat_sf"/>
</dbReference>
<dbReference type="RefSeq" id="WP_092858059.1">
    <property type="nucleotide sequence ID" value="NZ_FOQH01000002.1"/>
</dbReference>
<feature type="binding site" evidence="2">
    <location>
        <begin position="119"/>
        <end position="125"/>
    </location>
    <ligand>
        <name>ATP</name>
        <dbReference type="ChEBI" id="CHEBI:30616"/>
    </ligand>
</feature>
<dbReference type="HAMAP" id="MF_00208">
    <property type="entry name" value="MurE"/>
    <property type="match status" value="1"/>
</dbReference>
<evidence type="ECO:0000259" key="5">
    <source>
        <dbReference type="Pfam" id="PF08245"/>
    </source>
</evidence>
<comment type="function">
    <text evidence="2">Catalyzes the addition of meso-diaminopimelic acid to the nucleotide precursor UDP-N-acetylmuramoyl-L-alanyl-D-glutamate (UMAG) in the biosynthesis of bacterial cell-wall peptidoglycan.</text>
</comment>
<dbReference type="Gene3D" id="3.90.190.20">
    <property type="entry name" value="Mur ligase, C-terminal domain"/>
    <property type="match status" value="1"/>
</dbReference>
<feature type="binding site" evidence="2">
    <location>
        <position position="187"/>
    </location>
    <ligand>
        <name>UDP-N-acetyl-alpha-D-muramoyl-L-alanyl-D-glutamate</name>
        <dbReference type="ChEBI" id="CHEBI:83900"/>
    </ligand>
</feature>
<sequence>MATLASLGLPPAPGVSPATEILGLASDSRKAGPGIVFFALQGTVDGAEFAPFALRMGSPIVVCSPEGAETIRALWLSEGREVPAAGLPLAVTEAPRLALARAAAAFFAAQPEAVAAVTGTNGKTSVASFLRQLWTHLGRRAVNIGTVGVEGAVDRPGGLTTPDPLTLHALLAELAGLGVERAAIEASSHGLAQHRADGVRLRAAGLTNVTRDHLDYHPTPEDYLQAKLGLFARVLPADGTAALNADDPSFPRAAEIVRARGQRLIAVGRAEIADLRLLSAQFHETGQTLQFSWEGETFQAELPLVGAFQGENALMAAALAIGCGEDPRAVFAALPKLTGVKGRMEHVATRANGARVYVDYSHTPDSLATAIAALRLHTPGRLVVVFGAGGDRDAGKRPLMGRAALAADVAVVTDDNPRSEDPAAIRAQVMAGAQGADPAPMEIGDRAEAILSAVDMLGPQDRLLIAGKGHETGQIVGHEVIPFDDAEQARAAVQVLDAEDDTGDA</sequence>
<feature type="short sequence motif" description="Meso-diaminopimelate recognition motif" evidence="2">
    <location>
        <begin position="415"/>
        <end position="418"/>
    </location>
</feature>
<dbReference type="InterPro" id="IPR013221">
    <property type="entry name" value="Mur_ligase_cen"/>
</dbReference>
<comment type="caution">
    <text evidence="2">Lacks conserved residue(s) required for the propagation of feature annotation.</text>
</comment>
<reference evidence="6 7" key="1">
    <citation type="submission" date="2016-10" db="EMBL/GenBank/DDBJ databases">
        <authorList>
            <person name="de Groot N.N."/>
        </authorList>
    </citation>
    <scope>NUCLEOTIDE SEQUENCE [LARGE SCALE GENOMIC DNA]</scope>
    <source>
        <strain evidence="6 7">CGMCC 1.11030</strain>
    </source>
</reference>
<dbReference type="GO" id="GO:0008765">
    <property type="term" value="F:UDP-N-acetylmuramoylalanyl-D-glutamate-2,6-diaminopimelate ligase activity"/>
    <property type="evidence" value="ECO:0007669"/>
    <property type="project" value="UniProtKB-UniRule"/>
</dbReference>
<keyword evidence="2 3" id="KW-0131">Cell cycle</keyword>
<comment type="pathway">
    <text evidence="2 3">Cell wall biogenesis; peptidoglycan biosynthesis.</text>
</comment>
<dbReference type="AlphaFoldDB" id="A0A1I3CTI0"/>
<feature type="domain" description="Mur ligase C-terminal" evidence="4">
    <location>
        <begin position="342"/>
        <end position="469"/>
    </location>
</feature>
<accession>A0A1I3CTI0</accession>
<keyword evidence="2 6" id="KW-0436">Ligase</keyword>
<evidence type="ECO:0000256" key="2">
    <source>
        <dbReference type="HAMAP-Rule" id="MF_00208"/>
    </source>
</evidence>
<gene>
    <name evidence="2" type="primary">murE</name>
    <name evidence="6" type="ORF">SAMN05216258_102192</name>
</gene>
<dbReference type="GO" id="GO:0005524">
    <property type="term" value="F:ATP binding"/>
    <property type="evidence" value="ECO:0007669"/>
    <property type="project" value="UniProtKB-UniRule"/>
</dbReference>
<evidence type="ECO:0000313" key="7">
    <source>
        <dbReference type="Proteomes" id="UP000199377"/>
    </source>
</evidence>
<keyword evidence="2" id="KW-0460">Magnesium</keyword>
<keyword evidence="2 3" id="KW-0961">Cell wall biogenesis/degradation</keyword>
<dbReference type="EMBL" id="FOQH01000002">
    <property type="protein sequence ID" value="SFH77579.1"/>
    <property type="molecule type" value="Genomic_DNA"/>
</dbReference>
<dbReference type="OrthoDB" id="9800958at2"/>
<comment type="PTM">
    <text evidence="2">Carboxylation is probably crucial for Mg(2+) binding and, consequently, for the gamma-phosphate positioning of ATP.</text>
</comment>
<feature type="binding site" evidence="2">
    <location>
        <begin position="160"/>
        <end position="161"/>
    </location>
    <ligand>
        <name>UDP-N-acetyl-alpha-D-muramoyl-L-alanyl-D-glutamate</name>
        <dbReference type="ChEBI" id="CHEBI:83900"/>
    </ligand>
</feature>
<feature type="domain" description="Mur ligase central" evidence="5">
    <location>
        <begin position="117"/>
        <end position="320"/>
    </location>
</feature>
<comment type="subcellular location">
    <subcellularLocation>
        <location evidence="2 3">Cytoplasm</location>
    </subcellularLocation>
</comment>
<dbReference type="InterPro" id="IPR004101">
    <property type="entry name" value="Mur_ligase_C"/>
</dbReference>
<dbReference type="SUPFAM" id="SSF63418">
    <property type="entry name" value="MurE/MurF N-terminal domain"/>
    <property type="match status" value="1"/>
</dbReference>
<dbReference type="GO" id="GO:0009252">
    <property type="term" value="P:peptidoglycan biosynthetic process"/>
    <property type="evidence" value="ECO:0007669"/>
    <property type="project" value="UniProtKB-UniRule"/>
</dbReference>
<name>A0A1I3CTI0_9RHOB</name>
<evidence type="ECO:0000256" key="3">
    <source>
        <dbReference type="RuleBase" id="RU004135"/>
    </source>
</evidence>
<feature type="binding site" evidence="2">
    <location>
        <position position="193"/>
    </location>
    <ligand>
        <name>UDP-N-acetyl-alpha-D-muramoyl-L-alanyl-D-glutamate</name>
        <dbReference type="ChEBI" id="CHEBI:83900"/>
    </ligand>
</feature>
<dbReference type="InterPro" id="IPR035911">
    <property type="entry name" value="MurE/MurF_N"/>
</dbReference>
<dbReference type="GO" id="GO:0005737">
    <property type="term" value="C:cytoplasm"/>
    <property type="evidence" value="ECO:0007669"/>
    <property type="project" value="UniProtKB-SubCell"/>
</dbReference>
<feature type="binding site" evidence="2">
    <location>
        <position position="28"/>
    </location>
    <ligand>
        <name>UDP-N-acetyl-alpha-D-muramoyl-L-alanyl-D-glutamate</name>
        <dbReference type="ChEBI" id="CHEBI:83900"/>
    </ligand>
</feature>
<dbReference type="InterPro" id="IPR036615">
    <property type="entry name" value="Mur_ligase_C_dom_sf"/>
</dbReference>
<keyword evidence="2 3" id="KW-0133">Cell shape</keyword>
<organism evidence="6 7">
    <name type="scientific">Albimonas pacifica</name>
    <dbReference type="NCBI Taxonomy" id="1114924"/>
    <lineage>
        <taxon>Bacteria</taxon>
        <taxon>Pseudomonadati</taxon>
        <taxon>Pseudomonadota</taxon>
        <taxon>Alphaproteobacteria</taxon>
        <taxon>Rhodobacterales</taxon>
        <taxon>Paracoccaceae</taxon>
        <taxon>Albimonas</taxon>
    </lineage>
</organism>
<feature type="modified residue" description="N6-carboxylysine" evidence="2">
    <location>
        <position position="227"/>
    </location>
</feature>
<dbReference type="GO" id="GO:0008360">
    <property type="term" value="P:regulation of cell shape"/>
    <property type="evidence" value="ECO:0007669"/>
    <property type="project" value="UniProtKB-KW"/>
</dbReference>
<dbReference type="SUPFAM" id="SSF53244">
    <property type="entry name" value="MurD-like peptide ligases, peptide-binding domain"/>
    <property type="match status" value="1"/>
</dbReference>
<dbReference type="Gene3D" id="3.40.1190.10">
    <property type="entry name" value="Mur-like, catalytic domain"/>
    <property type="match status" value="1"/>
</dbReference>
<keyword evidence="7" id="KW-1185">Reference proteome</keyword>
<dbReference type="SUPFAM" id="SSF53623">
    <property type="entry name" value="MurD-like peptide ligases, catalytic domain"/>
    <property type="match status" value="1"/>
</dbReference>
<keyword evidence="2" id="KW-0547">Nucleotide-binding</keyword>
<evidence type="ECO:0000256" key="1">
    <source>
        <dbReference type="ARBA" id="ARBA00005898"/>
    </source>
</evidence>
<dbReference type="Proteomes" id="UP000199377">
    <property type="component" value="Unassembled WGS sequence"/>
</dbReference>
<dbReference type="GO" id="GO:0051301">
    <property type="term" value="P:cell division"/>
    <property type="evidence" value="ECO:0007669"/>
    <property type="project" value="UniProtKB-KW"/>
</dbReference>
<dbReference type="Gene3D" id="3.40.1390.10">
    <property type="entry name" value="MurE/MurF, N-terminal domain"/>
    <property type="match status" value="1"/>
</dbReference>
<feature type="binding site" evidence="2">
    <location>
        <position position="392"/>
    </location>
    <ligand>
        <name>meso-2,6-diaminopimelate</name>
        <dbReference type="ChEBI" id="CHEBI:57791"/>
    </ligand>
</feature>
<dbReference type="PANTHER" id="PTHR23135">
    <property type="entry name" value="MUR LIGASE FAMILY MEMBER"/>
    <property type="match status" value="1"/>
</dbReference>
<keyword evidence="2 3" id="KW-0132">Cell division</keyword>
<comment type="catalytic activity">
    <reaction evidence="2">
        <text>UDP-N-acetyl-alpha-D-muramoyl-L-alanyl-D-glutamate + meso-2,6-diaminopimelate + ATP = UDP-N-acetyl-alpha-D-muramoyl-L-alanyl-gamma-D-glutamyl-meso-2,6-diaminopimelate + ADP + phosphate + H(+)</text>
        <dbReference type="Rhea" id="RHEA:23676"/>
        <dbReference type="ChEBI" id="CHEBI:15378"/>
        <dbReference type="ChEBI" id="CHEBI:30616"/>
        <dbReference type="ChEBI" id="CHEBI:43474"/>
        <dbReference type="ChEBI" id="CHEBI:57791"/>
        <dbReference type="ChEBI" id="CHEBI:83900"/>
        <dbReference type="ChEBI" id="CHEBI:83905"/>
        <dbReference type="ChEBI" id="CHEBI:456216"/>
        <dbReference type="EC" id="6.3.2.13"/>
    </reaction>
</comment>
<dbReference type="Pfam" id="PF02875">
    <property type="entry name" value="Mur_ligase_C"/>
    <property type="match status" value="1"/>
</dbReference>
<comment type="similarity">
    <text evidence="1 2">Belongs to the MurCDEF family. MurE subfamily.</text>
</comment>
<dbReference type="EC" id="6.3.2.13" evidence="2"/>
<protein>
    <recommendedName>
        <fullName evidence="2">UDP-N-acetylmuramoyl-L-alanyl-D-glutamate--2,6-diaminopimelate ligase</fullName>
        <ecNumber evidence="2">6.3.2.13</ecNumber>
    </recommendedName>
    <alternativeName>
        <fullName evidence="2">Meso-A2pm-adding enzyme</fullName>
    </alternativeName>
    <alternativeName>
        <fullName evidence="2">Meso-diaminopimelate-adding enzyme</fullName>
    </alternativeName>
    <alternativeName>
        <fullName evidence="2">UDP-MurNAc-L-Ala-D-Glu:meso-diaminopimelate ligase</fullName>
    </alternativeName>
    <alternativeName>
        <fullName evidence="2">UDP-MurNAc-tripeptide synthetase</fullName>
    </alternativeName>
    <alternativeName>
        <fullName evidence="2">UDP-N-acetylmuramyl-tripeptide synthetase</fullName>
    </alternativeName>
</protein>
<feature type="binding site" evidence="2">
    <location>
        <position position="471"/>
    </location>
    <ligand>
        <name>meso-2,6-diaminopimelate</name>
        <dbReference type="ChEBI" id="CHEBI:57791"/>
    </ligand>
</feature>
<keyword evidence="2" id="KW-0067">ATP-binding</keyword>
<feature type="binding site" evidence="2">
    <location>
        <begin position="415"/>
        <end position="418"/>
    </location>
    <ligand>
        <name>meso-2,6-diaminopimelate</name>
        <dbReference type="ChEBI" id="CHEBI:57791"/>
    </ligand>
</feature>
<proteinExistence type="inferred from homology"/>